<dbReference type="AlphaFoldDB" id="A0A3N0XAG3"/>
<dbReference type="Proteomes" id="UP000267623">
    <property type="component" value="Unassembled WGS sequence"/>
</dbReference>
<gene>
    <name evidence="3" type="ORF">EGH73_03615</name>
</gene>
<evidence type="ECO:0000256" key="2">
    <source>
        <dbReference type="SAM" id="SignalP"/>
    </source>
</evidence>
<evidence type="ECO:0000313" key="4">
    <source>
        <dbReference type="Proteomes" id="UP000267623"/>
    </source>
</evidence>
<comment type="caution">
    <text evidence="3">The sequence shown here is derived from an EMBL/GenBank/DDBJ whole genome shotgun (WGS) entry which is preliminary data.</text>
</comment>
<sequence>MKKILLFSLMMLGITGSAQLTVVKEITASGLVPQEADQFLWQNNKWNGKRYFPVASTPSVAIAVTDGTNAGTKVIKNLGHSGVLSAAIKAIIPAKDHFYIHVYVYKSWSPYVQYDELWKSDGTEAGTVLLKRFDEGGATTEGISITTDQYEAANRSLSGNEMYFYGYTGSNGRKIWKTDGTAAGTSMIADKSANALTRLNDDVYFASDFKLWKISGTTGSIDLIDVPNIFIVATMRMAAFKNKLYFMGFDETNGVELWSSDGTPSGTKIFTNTSPLTNNVYSLTTFNLTSTDDYLLFSTLHNASVNTRHTLYRTDGTLGGTVQLSPADALDAGTSSGSMFSKTNENFYCFNMNQKTIFRTNYQENGYSIVSTGAYNAGNLVDYKGTAWYAGGTASMSGNNDFAEPHRTDGVQTVKTLSSR</sequence>
<name>A0A3N0XAG3_9FLAO</name>
<feature type="chain" id="PRO_5018081715" description="ELWxxDGT repeat-containing protein" evidence="2">
    <location>
        <begin position="21"/>
        <end position="420"/>
    </location>
</feature>
<proteinExistence type="predicted"/>
<feature type="region of interest" description="Disordered" evidence="1">
    <location>
        <begin position="399"/>
        <end position="420"/>
    </location>
</feature>
<evidence type="ECO:0000313" key="3">
    <source>
        <dbReference type="EMBL" id="ROI14352.1"/>
    </source>
</evidence>
<organism evidence="3 4">
    <name type="scientific">Epilithonimonas hominis</name>
    <dbReference type="NCBI Taxonomy" id="420404"/>
    <lineage>
        <taxon>Bacteria</taxon>
        <taxon>Pseudomonadati</taxon>
        <taxon>Bacteroidota</taxon>
        <taxon>Flavobacteriia</taxon>
        <taxon>Flavobacteriales</taxon>
        <taxon>Weeksellaceae</taxon>
        <taxon>Chryseobacterium group</taxon>
        <taxon>Epilithonimonas</taxon>
    </lineage>
</organism>
<keyword evidence="2" id="KW-0732">Signal</keyword>
<dbReference type="EMBL" id="RJTU01000025">
    <property type="protein sequence ID" value="ROI14352.1"/>
    <property type="molecule type" value="Genomic_DNA"/>
</dbReference>
<dbReference type="RefSeq" id="WP_123280734.1">
    <property type="nucleotide sequence ID" value="NZ_RJTU01000025.1"/>
</dbReference>
<reference evidence="4" key="1">
    <citation type="submission" date="2018-11" db="EMBL/GenBank/DDBJ databases">
        <title>Proposal to divide the Flavobacteriaceae and reorganize its genera based on Amino Acid Identity values calculated from whole genome sequences.</title>
        <authorList>
            <person name="Nicholson A.C."/>
            <person name="Gulvik C.A."/>
            <person name="Whitney A.M."/>
            <person name="Humrighouse B.W."/>
            <person name="Bell M."/>
            <person name="Holmes B."/>
            <person name="Steigerwalt A."/>
            <person name="Villarma A."/>
            <person name="Sheth M."/>
            <person name="Batra D."/>
            <person name="Pryor J."/>
            <person name="Bernardet J.-F."/>
            <person name="Hugo C."/>
            <person name="Kampfer P."/>
            <person name="Newman J."/>
            <person name="Mcquiston J.R."/>
        </authorList>
    </citation>
    <scope>NUCLEOTIDE SEQUENCE [LARGE SCALE GENOMIC DNA]</scope>
    <source>
        <strain evidence="4">DSM 22165</strain>
    </source>
</reference>
<feature type="signal peptide" evidence="2">
    <location>
        <begin position="1"/>
        <end position="20"/>
    </location>
</feature>
<evidence type="ECO:0008006" key="5">
    <source>
        <dbReference type="Google" id="ProtNLM"/>
    </source>
</evidence>
<protein>
    <recommendedName>
        <fullName evidence="5">ELWxxDGT repeat-containing protein</fullName>
    </recommendedName>
</protein>
<accession>A0A3N0XAG3</accession>
<reference evidence="4" key="2">
    <citation type="submission" date="2018-11" db="EMBL/GenBank/DDBJ databases">
        <title>Proposal to divide the Flavobacteriaceae and reorganize its genera based on Amino Acid Identity values calculated from whole genome sequences.</title>
        <authorList>
            <person name="Nicholson A.C."/>
            <person name="Gulvik C.A."/>
            <person name="Whitney A.M."/>
            <person name="Humrighouse B.W."/>
            <person name="Bell M."/>
            <person name="Holmes B."/>
            <person name="Steigerwalt A."/>
            <person name="Villarma A."/>
            <person name="Sheth M."/>
            <person name="Batra D."/>
            <person name="Pryor J."/>
            <person name="Bernardet J.-F."/>
            <person name="Hugo C."/>
            <person name="Kampfer P."/>
            <person name="Newman J."/>
            <person name="Mcquiston J."/>
        </authorList>
    </citation>
    <scope>NUCLEOTIDE SEQUENCE [LARGE SCALE GENOMIC DNA]</scope>
    <source>
        <strain evidence="4">DSM 22165</strain>
    </source>
</reference>
<evidence type="ECO:0000256" key="1">
    <source>
        <dbReference type="SAM" id="MobiDB-lite"/>
    </source>
</evidence>
<feature type="compositionally biased region" description="Polar residues" evidence="1">
    <location>
        <begin position="410"/>
        <end position="420"/>
    </location>
</feature>